<dbReference type="RefSeq" id="WP_123199340.1">
    <property type="nucleotide sequence ID" value="NZ_RJMB01000001.1"/>
</dbReference>
<proteinExistence type="predicted"/>
<accession>A0A3N0EHW6</accession>
<comment type="caution">
    <text evidence="2">The sequence shown here is derived from an EMBL/GenBank/DDBJ whole genome shotgun (WGS) entry which is preliminary data.</text>
</comment>
<reference evidence="2 3" key="1">
    <citation type="submission" date="2018-11" db="EMBL/GenBank/DDBJ databases">
        <title>The genome draft of YIM 96095.</title>
        <authorList>
            <person name="Tang S.-K."/>
            <person name="Chunyu W.-X."/>
            <person name="Feng Y.-Z."/>
        </authorList>
    </citation>
    <scope>NUCLEOTIDE SEQUENCE [LARGE SCALE GENOMIC DNA]</scope>
    <source>
        <strain evidence="2 3">YIM 96095</strain>
    </source>
</reference>
<dbReference type="Gene3D" id="3.10.450.50">
    <property type="match status" value="1"/>
</dbReference>
<dbReference type="Proteomes" id="UP000269198">
    <property type="component" value="Unassembled WGS sequence"/>
</dbReference>
<evidence type="ECO:0000259" key="1">
    <source>
        <dbReference type="Pfam" id="PF07858"/>
    </source>
</evidence>
<dbReference type="InterPro" id="IPR032710">
    <property type="entry name" value="NTF2-like_dom_sf"/>
</dbReference>
<name>A0A3N0EHW6_9ACTN</name>
<protein>
    <recommendedName>
        <fullName evidence="1">Limonene-1,2-epoxide hydrolase domain-containing protein</fullName>
    </recommendedName>
</protein>
<organism evidence="2 3">
    <name type="scientific">Halostreptopolyspora alba</name>
    <dbReference type="NCBI Taxonomy" id="2487137"/>
    <lineage>
        <taxon>Bacteria</taxon>
        <taxon>Bacillati</taxon>
        <taxon>Actinomycetota</taxon>
        <taxon>Actinomycetes</taxon>
        <taxon>Streptosporangiales</taxon>
        <taxon>Nocardiopsidaceae</taxon>
        <taxon>Halostreptopolyspora</taxon>
    </lineage>
</organism>
<gene>
    <name evidence="2" type="ORF">EFW17_01280</name>
</gene>
<dbReference type="EMBL" id="RJMB01000001">
    <property type="protein sequence ID" value="RNL87475.1"/>
    <property type="molecule type" value="Genomic_DNA"/>
</dbReference>
<dbReference type="AlphaFoldDB" id="A0A3N0EHW6"/>
<sequence>MPSPSDASHPKKDNEDLVVRFFADMGDSYAQMCVAFDRYLADDCVWANQGLPEVRGKARIFEFLRDFADQIGLESVNGQVYNIASAGPVVLTERHERWTGADGKILVESLPVMGTFEVEDGRIRAWRDYFDPTRFAHLVGADNGDGAEDAR</sequence>
<dbReference type="SUPFAM" id="SSF54427">
    <property type="entry name" value="NTF2-like"/>
    <property type="match status" value="1"/>
</dbReference>
<feature type="domain" description="Limonene-1,2-epoxide hydrolase" evidence="1">
    <location>
        <begin position="35"/>
        <end position="132"/>
    </location>
</feature>
<dbReference type="OrthoDB" id="9781757at2"/>
<dbReference type="Pfam" id="PF07858">
    <property type="entry name" value="LEH"/>
    <property type="match status" value="1"/>
</dbReference>
<evidence type="ECO:0000313" key="2">
    <source>
        <dbReference type="EMBL" id="RNL87475.1"/>
    </source>
</evidence>
<dbReference type="InterPro" id="IPR013100">
    <property type="entry name" value="LEH"/>
</dbReference>
<keyword evidence="3" id="KW-1185">Reference proteome</keyword>
<evidence type="ECO:0000313" key="3">
    <source>
        <dbReference type="Proteomes" id="UP000269198"/>
    </source>
</evidence>